<feature type="transmembrane region" description="Helical" evidence="1">
    <location>
        <begin position="344"/>
        <end position="361"/>
    </location>
</feature>
<feature type="transmembrane region" description="Helical" evidence="1">
    <location>
        <begin position="96"/>
        <end position="124"/>
    </location>
</feature>
<accession>A0A553ZWR6</accession>
<evidence type="ECO:0000313" key="3">
    <source>
        <dbReference type="Proteomes" id="UP000318521"/>
    </source>
</evidence>
<evidence type="ECO:0000256" key="1">
    <source>
        <dbReference type="SAM" id="Phobius"/>
    </source>
</evidence>
<gene>
    <name evidence="2" type="ORF">FN960_13360</name>
</gene>
<dbReference type="Pfam" id="PF05975">
    <property type="entry name" value="EcsB"/>
    <property type="match status" value="1"/>
</dbReference>
<sequence length="362" mass="41600">MKDLFIERLQNSMQQNIKTLVKVLGHSGVFALIPFMMLVVYVVIMLLQDGHLHSFYQSLILTGLFLFFTLNRGIVSFISEFDEIYLASKVKAMNGYFMYCLLYNLTIQSIKAALFTLFLLYALSLHISELATLFIFIQLLGILHILFLVIIISTSNQKTELLLGLHHACVGVCFLLMLEASIIFGIVLIIGIVLIGLLYSRTIIFPIHSWKRFMKSEEKAAKVVQIFLSGFIDVKSDQISYRNMIPLAFFKKDENPLVYLFVRSTVRGTETSRNFVRVILLTVFLIVYFKSLFILIPLIAVLIYFNTLQFSQGIGSGKELIPLHFPINNQMINDAEKHIKRRGVLIQLYIFMSVILIQTFYF</sequence>
<dbReference type="GO" id="GO:0016020">
    <property type="term" value="C:membrane"/>
    <property type="evidence" value="ECO:0007669"/>
    <property type="project" value="InterPro"/>
</dbReference>
<feature type="transmembrane region" description="Helical" evidence="1">
    <location>
        <begin position="56"/>
        <end position="75"/>
    </location>
</feature>
<proteinExistence type="predicted"/>
<comment type="caution">
    <text evidence="2">The sequence shown here is derived from an EMBL/GenBank/DDBJ whole genome shotgun (WGS) entry which is preliminary data.</text>
</comment>
<reference evidence="2 3" key="1">
    <citation type="submission" date="2019-07" db="EMBL/GenBank/DDBJ databases">
        <authorList>
            <person name="Park Y.J."/>
            <person name="Jeong S.E."/>
            <person name="Jung H.S."/>
        </authorList>
    </citation>
    <scope>NUCLEOTIDE SEQUENCE [LARGE SCALE GENOMIC DNA]</scope>
    <source>
        <strain evidence="3">P16(2019)</strain>
    </source>
</reference>
<feature type="transmembrane region" description="Helical" evidence="1">
    <location>
        <begin position="20"/>
        <end position="44"/>
    </location>
</feature>
<dbReference type="RefSeq" id="WP_143849239.1">
    <property type="nucleotide sequence ID" value="NZ_VLXZ01000008.1"/>
</dbReference>
<dbReference type="EMBL" id="VLXZ01000008">
    <property type="protein sequence ID" value="TSB45899.1"/>
    <property type="molecule type" value="Genomic_DNA"/>
</dbReference>
<keyword evidence="3" id="KW-1185">Reference proteome</keyword>
<evidence type="ECO:0000313" key="2">
    <source>
        <dbReference type="EMBL" id="TSB45899.1"/>
    </source>
</evidence>
<name>A0A553ZWR6_9BACI</name>
<dbReference type="OrthoDB" id="2856551at2"/>
<protein>
    <submittedName>
        <fullName evidence="2">Uncharacterized protein</fullName>
    </submittedName>
</protein>
<keyword evidence="1" id="KW-0812">Transmembrane</keyword>
<feature type="transmembrane region" description="Helical" evidence="1">
    <location>
        <begin position="130"/>
        <end position="152"/>
    </location>
</feature>
<keyword evidence="1" id="KW-0472">Membrane</keyword>
<keyword evidence="1" id="KW-1133">Transmembrane helix</keyword>
<dbReference type="Proteomes" id="UP000318521">
    <property type="component" value="Unassembled WGS sequence"/>
</dbReference>
<organism evidence="2 3">
    <name type="scientific">Alkalicoccobacillus porphyridii</name>
    <dbReference type="NCBI Taxonomy" id="2597270"/>
    <lineage>
        <taxon>Bacteria</taxon>
        <taxon>Bacillati</taxon>
        <taxon>Bacillota</taxon>
        <taxon>Bacilli</taxon>
        <taxon>Bacillales</taxon>
        <taxon>Bacillaceae</taxon>
        <taxon>Alkalicoccobacillus</taxon>
    </lineage>
</organism>
<feature type="transmembrane region" description="Helical" evidence="1">
    <location>
        <begin position="183"/>
        <end position="204"/>
    </location>
</feature>
<dbReference type="AlphaFoldDB" id="A0A553ZWR6"/>
<feature type="transmembrane region" description="Helical" evidence="1">
    <location>
        <begin position="159"/>
        <end position="177"/>
    </location>
</feature>
<dbReference type="InterPro" id="IPR010288">
    <property type="entry name" value="EcsB_ABC"/>
</dbReference>
<feature type="transmembrane region" description="Helical" evidence="1">
    <location>
        <begin position="278"/>
        <end position="305"/>
    </location>
</feature>